<keyword evidence="4" id="KW-0862">Zinc</keyword>
<dbReference type="PROSITE" id="PS51999">
    <property type="entry name" value="ZF_GRF"/>
    <property type="match status" value="1"/>
</dbReference>
<proteinExistence type="predicted"/>
<feature type="compositionally biased region" description="Low complexity" evidence="6">
    <location>
        <begin position="1"/>
        <end position="17"/>
    </location>
</feature>
<dbReference type="STRING" id="765440.A0A0C3FFT4"/>
<evidence type="ECO:0000313" key="9">
    <source>
        <dbReference type="EMBL" id="KIM83270.1"/>
    </source>
</evidence>
<dbReference type="HOGENOM" id="CLU_1278040_0_0_1"/>
<keyword evidence="1" id="KW-0507">mRNA processing</keyword>
<feature type="domain" description="GRF-type" evidence="8">
    <location>
        <begin position="44"/>
        <end position="88"/>
    </location>
</feature>
<organism evidence="9 10">
    <name type="scientific">Piloderma croceum (strain F 1598)</name>
    <dbReference type="NCBI Taxonomy" id="765440"/>
    <lineage>
        <taxon>Eukaryota</taxon>
        <taxon>Fungi</taxon>
        <taxon>Dikarya</taxon>
        <taxon>Basidiomycota</taxon>
        <taxon>Agaricomycotina</taxon>
        <taxon>Agaricomycetes</taxon>
        <taxon>Agaricomycetidae</taxon>
        <taxon>Atheliales</taxon>
        <taxon>Atheliaceae</taxon>
        <taxon>Piloderma</taxon>
    </lineage>
</organism>
<evidence type="ECO:0000256" key="3">
    <source>
        <dbReference type="ARBA" id="ARBA00022771"/>
    </source>
</evidence>
<dbReference type="OrthoDB" id="2527451at2759"/>
<keyword evidence="10" id="KW-1185">Reference proteome</keyword>
<evidence type="ECO:0000259" key="8">
    <source>
        <dbReference type="PROSITE" id="PS51999"/>
    </source>
</evidence>
<feature type="compositionally biased region" description="Basic and acidic residues" evidence="6">
    <location>
        <begin position="25"/>
        <end position="34"/>
    </location>
</feature>
<feature type="domain" description="CCHC-type" evidence="7">
    <location>
        <begin position="151"/>
        <end position="166"/>
    </location>
</feature>
<dbReference type="PANTHER" id="PTHR33680:SF1">
    <property type="entry name" value="OS05G0489500 PROTEIN"/>
    <property type="match status" value="1"/>
</dbReference>
<dbReference type="SMART" id="SM00343">
    <property type="entry name" value="ZnF_C2HC"/>
    <property type="match status" value="2"/>
</dbReference>
<keyword evidence="2" id="KW-0479">Metal-binding</keyword>
<reference evidence="9 10" key="1">
    <citation type="submission" date="2014-04" db="EMBL/GenBank/DDBJ databases">
        <authorList>
            <consortium name="DOE Joint Genome Institute"/>
            <person name="Kuo A."/>
            <person name="Tarkka M."/>
            <person name="Buscot F."/>
            <person name="Kohler A."/>
            <person name="Nagy L.G."/>
            <person name="Floudas D."/>
            <person name="Copeland A."/>
            <person name="Barry K.W."/>
            <person name="Cichocki N."/>
            <person name="Veneault-Fourrey C."/>
            <person name="LaButti K."/>
            <person name="Lindquist E.A."/>
            <person name="Lipzen A."/>
            <person name="Lundell T."/>
            <person name="Morin E."/>
            <person name="Murat C."/>
            <person name="Sun H."/>
            <person name="Tunlid A."/>
            <person name="Henrissat B."/>
            <person name="Grigoriev I.V."/>
            <person name="Hibbett D.S."/>
            <person name="Martin F."/>
            <person name="Nordberg H.P."/>
            <person name="Cantor M.N."/>
            <person name="Hua S.X."/>
        </authorList>
    </citation>
    <scope>NUCLEOTIDE SEQUENCE [LARGE SCALE GENOMIC DNA]</scope>
    <source>
        <strain evidence="9 10">F 1598</strain>
    </source>
</reference>
<dbReference type="GO" id="GO:0008270">
    <property type="term" value="F:zinc ion binding"/>
    <property type="evidence" value="ECO:0007669"/>
    <property type="project" value="UniProtKB-KW"/>
</dbReference>
<evidence type="ECO:0000256" key="1">
    <source>
        <dbReference type="ARBA" id="ARBA00022664"/>
    </source>
</evidence>
<evidence type="ECO:0000256" key="4">
    <source>
        <dbReference type="ARBA" id="ARBA00022833"/>
    </source>
</evidence>
<evidence type="ECO:0000256" key="2">
    <source>
        <dbReference type="ARBA" id="ARBA00022723"/>
    </source>
</evidence>
<feature type="region of interest" description="Disordered" evidence="6">
    <location>
        <begin position="1"/>
        <end position="58"/>
    </location>
</feature>
<dbReference type="Pfam" id="PF00098">
    <property type="entry name" value="zf-CCHC"/>
    <property type="match status" value="2"/>
</dbReference>
<dbReference type="Gene3D" id="4.10.60.10">
    <property type="entry name" value="Zinc finger, CCHC-type"/>
    <property type="match status" value="2"/>
</dbReference>
<dbReference type="Proteomes" id="UP000054166">
    <property type="component" value="Unassembled WGS sequence"/>
</dbReference>
<keyword evidence="3 5" id="KW-0863">Zinc-finger</keyword>
<gene>
    <name evidence="9" type="ORF">PILCRDRAFT_438526</name>
</gene>
<protein>
    <recommendedName>
        <fullName evidence="11">CCHC-type domain-containing protein</fullName>
    </recommendedName>
</protein>
<dbReference type="InParanoid" id="A0A0C3FFT4"/>
<evidence type="ECO:0000256" key="5">
    <source>
        <dbReference type="PROSITE-ProRule" id="PRU00047"/>
    </source>
</evidence>
<evidence type="ECO:0000313" key="10">
    <source>
        <dbReference type="Proteomes" id="UP000054166"/>
    </source>
</evidence>
<accession>A0A0C3FFT4</accession>
<dbReference type="InterPro" id="IPR036875">
    <property type="entry name" value="Znf_CCHC_sf"/>
</dbReference>
<evidence type="ECO:0000256" key="6">
    <source>
        <dbReference type="SAM" id="MobiDB-lite"/>
    </source>
</evidence>
<sequence>MDGPSSGPVASGSGQAPPVVPTKRTYTDRSRQEDGPEAGPSRQCKCRETPVQRTVVKEGPNTGRAFWVCQKPQDTDGRCDYFEWDDESPRSIIGAPATNANQGGQTNGECFKCHQEGHWASACPNDGGASKRSRSFGSKADNLPSGSSSPCFKCGQEGHWSNACPNGDSGSTAQMSMASNSRGPKRGRGSTRARGRKTMSKRSGKTKKNTFGAPDE</sequence>
<feature type="region of interest" description="Disordered" evidence="6">
    <location>
        <begin position="163"/>
        <end position="216"/>
    </location>
</feature>
<dbReference type="EMBL" id="KN832991">
    <property type="protein sequence ID" value="KIM83270.1"/>
    <property type="molecule type" value="Genomic_DNA"/>
</dbReference>
<dbReference type="InterPro" id="IPR010666">
    <property type="entry name" value="Znf_GRF"/>
</dbReference>
<feature type="region of interest" description="Disordered" evidence="6">
    <location>
        <begin position="124"/>
        <end position="149"/>
    </location>
</feature>
<feature type="compositionally biased region" description="Polar residues" evidence="6">
    <location>
        <begin position="168"/>
        <end position="182"/>
    </location>
</feature>
<dbReference type="Pfam" id="PF06839">
    <property type="entry name" value="Zn_ribbon_GRF"/>
    <property type="match status" value="1"/>
</dbReference>
<evidence type="ECO:0008006" key="11">
    <source>
        <dbReference type="Google" id="ProtNLM"/>
    </source>
</evidence>
<feature type="compositionally biased region" description="Basic residues" evidence="6">
    <location>
        <begin position="183"/>
        <end position="208"/>
    </location>
</feature>
<feature type="domain" description="CCHC-type" evidence="7">
    <location>
        <begin position="110"/>
        <end position="125"/>
    </location>
</feature>
<dbReference type="InterPro" id="IPR001878">
    <property type="entry name" value="Znf_CCHC"/>
</dbReference>
<dbReference type="PANTHER" id="PTHR33680">
    <property type="entry name" value="OS07G0190500 PROTEIN"/>
    <property type="match status" value="1"/>
</dbReference>
<dbReference type="GO" id="GO:0003676">
    <property type="term" value="F:nucleic acid binding"/>
    <property type="evidence" value="ECO:0007669"/>
    <property type="project" value="InterPro"/>
</dbReference>
<dbReference type="SUPFAM" id="SSF57756">
    <property type="entry name" value="Retrovirus zinc finger-like domains"/>
    <property type="match status" value="1"/>
</dbReference>
<dbReference type="GO" id="GO:0006397">
    <property type="term" value="P:mRNA processing"/>
    <property type="evidence" value="ECO:0007669"/>
    <property type="project" value="UniProtKB-KW"/>
</dbReference>
<name>A0A0C3FFT4_PILCF</name>
<dbReference type="PROSITE" id="PS50158">
    <property type="entry name" value="ZF_CCHC"/>
    <property type="match status" value="2"/>
</dbReference>
<dbReference type="AlphaFoldDB" id="A0A0C3FFT4"/>
<evidence type="ECO:0000259" key="7">
    <source>
        <dbReference type="PROSITE" id="PS50158"/>
    </source>
</evidence>
<reference evidence="10" key="2">
    <citation type="submission" date="2015-01" db="EMBL/GenBank/DDBJ databases">
        <title>Evolutionary Origins and Diversification of the Mycorrhizal Mutualists.</title>
        <authorList>
            <consortium name="DOE Joint Genome Institute"/>
            <consortium name="Mycorrhizal Genomics Consortium"/>
            <person name="Kohler A."/>
            <person name="Kuo A."/>
            <person name="Nagy L.G."/>
            <person name="Floudas D."/>
            <person name="Copeland A."/>
            <person name="Barry K.W."/>
            <person name="Cichocki N."/>
            <person name="Veneault-Fourrey C."/>
            <person name="LaButti K."/>
            <person name="Lindquist E.A."/>
            <person name="Lipzen A."/>
            <person name="Lundell T."/>
            <person name="Morin E."/>
            <person name="Murat C."/>
            <person name="Riley R."/>
            <person name="Ohm R."/>
            <person name="Sun H."/>
            <person name="Tunlid A."/>
            <person name="Henrissat B."/>
            <person name="Grigoriev I.V."/>
            <person name="Hibbett D.S."/>
            <person name="Martin F."/>
        </authorList>
    </citation>
    <scope>NUCLEOTIDE SEQUENCE [LARGE SCALE GENOMIC DNA]</scope>
    <source>
        <strain evidence="10">F 1598</strain>
    </source>
</reference>